<accession>A0A644WNY1</accession>
<dbReference type="InterPro" id="IPR050287">
    <property type="entry name" value="MTA/SAH_deaminase"/>
</dbReference>
<dbReference type="FunFam" id="3.20.20.140:FF:000014">
    <property type="entry name" value="5-methylthioadenosine/S-adenosylhomocysteine deaminase"/>
    <property type="match status" value="1"/>
</dbReference>
<dbReference type="GO" id="GO:0046872">
    <property type="term" value="F:metal ion binding"/>
    <property type="evidence" value="ECO:0007669"/>
    <property type="project" value="UniProtKB-KW"/>
</dbReference>
<dbReference type="PANTHER" id="PTHR43794:SF11">
    <property type="entry name" value="AMIDOHYDROLASE-RELATED DOMAIN-CONTAINING PROTEIN"/>
    <property type="match status" value="1"/>
</dbReference>
<reference evidence="5" key="1">
    <citation type="submission" date="2019-08" db="EMBL/GenBank/DDBJ databases">
        <authorList>
            <person name="Kucharzyk K."/>
            <person name="Murdoch R.W."/>
            <person name="Higgins S."/>
            <person name="Loffler F."/>
        </authorList>
    </citation>
    <scope>NUCLEOTIDE SEQUENCE</scope>
</reference>
<organism evidence="5">
    <name type="scientific">bioreactor metagenome</name>
    <dbReference type="NCBI Taxonomy" id="1076179"/>
    <lineage>
        <taxon>unclassified sequences</taxon>
        <taxon>metagenomes</taxon>
        <taxon>ecological metagenomes</taxon>
    </lineage>
</organism>
<evidence type="ECO:0000256" key="3">
    <source>
        <dbReference type="ARBA" id="ARBA00022833"/>
    </source>
</evidence>
<evidence type="ECO:0000256" key="1">
    <source>
        <dbReference type="ARBA" id="ARBA00022723"/>
    </source>
</evidence>
<dbReference type="Pfam" id="PF01979">
    <property type="entry name" value="Amidohydro_1"/>
    <property type="match status" value="1"/>
</dbReference>
<name>A0A644WNY1_9ZZZZ</name>
<gene>
    <name evidence="5" type="primary">mtaD_12</name>
    <name evidence="5" type="ORF">SDC9_51509</name>
</gene>
<dbReference type="AlphaFoldDB" id="A0A644WNY1"/>
<dbReference type="InterPro" id="IPR006680">
    <property type="entry name" value="Amidohydro-rel"/>
</dbReference>
<keyword evidence="1" id="KW-0479">Metal-binding</keyword>
<dbReference type="EMBL" id="VSSQ01001112">
    <property type="protein sequence ID" value="MPM05221.1"/>
    <property type="molecule type" value="Genomic_DNA"/>
</dbReference>
<sequence>MTTLIKNCNALLMDDNNTVLKNAFVTVEGRDIASVGTGSPNGAFDEVIDGGGNLLMPGLVNAHTHIPMTLLRGYGGGHNLQDWLNNYIFPAEDKLDGRCVRAGAGLGLAEMIASGITTFADMYYFCDEIAQETVAAGLNANLSRGTTVFTDDFDFKTYPACVETRQLAEKWHGWGGGQILVDACIHGEYTSGPALWEAMAGYAKEKGLGMHVHVSETSAEHEGALSRYGATPLQTLDRYGVWDTRAIAAHCVWTTDEDWALMAEKGISAIHNPVSNLKLGSGVAPIPAMLKAGVNVALGTDGVSSNNSHDLFEDMKIAAILQNGVLCNPVALLPADALRMATVNGAKALGRKAGQIKAGYTADLILVDFSRPNLTPCHSYADNLVYSAHGADVVMNMAGGRVIYKNGEYLTIDMERIRWEVANYAIPKLFR</sequence>
<dbReference type="EC" id="3.5.4.28" evidence="5"/>
<keyword evidence="2 5" id="KW-0378">Hydrolase</keyword>
<keyword evidence="3" id="KW-0862">Zinc</keyword>
<comment type="caution">
    <text evidence="5">The sequence shown here is derived from an EMBL/GenBank/DDBJ whole genome shotgun (WGS) entry which is preliminary data.</text>
</comment>
<evidence type="ECO:0000259" key="4">
    <source>
        <dbReference type="Pfam" id="PF01979"/>
    </source>
</evidence>
<dbReference type="Gene3D" id="2.30.40.10">
    <property type="entry name" value="Urease, subunit C, domain 1"/>
    <property type="match status" value="1"/>
</dbReference>
<feature type="domain" description="Amidohydrolase-related" evidence="4">
    <location>
        <begin position="55"/>
        <end position="402"/>
    </location>
</feature>
<dbReference type="SUPFAM" id="SSF51556">
    <property type="entry name" value="Metallo-dependent hydrolases"/>
    <property type="match status" value="1"/>
</dbReference>
<dbReference type="InterPro" id="IPR011059">
    <property type="entry name" value="Metal-dep_hydrolase_composite"/>
</dbReference>
<protein>
    <submittedName>
        <fullName evidence="5">5-methylthioadenosine/S-adenosylhomocysteine deaminase</fullName>
        <ecNumber evidence="5">3.5.4.28</ecNumber>
    </submittedName>
</protein>
<proteinExistence type="predicted"/>
<dbReference type="PANTHER" id="PTHR43794">
    <property type="entry name" value="AMINOHYDROLASE SSNA-RELATED"/>
    <property type="match status" value="1"/>
</dbReference>
<evidence type="ECO:0000256" key="2">
    <source>
        <dbReference type="ARBA" id="ARBA00022801"/>
    </source>
</evidence>
<dbReference type="CDD" id="cd01298">
    <property type="entry name" value="ATZ_TRZ_like"/>
    <property type="match status" value="1"/>
</dbReference>
<dbReference type="InterPro" id="IPR032466">
    <property type="entry name" value="Metal_Hydrolase"/>
</dbReference>
<evidence type="ECO:0000313" key="5">
    <source>
        <dbReference type="EMBL" id="MPM05221.1"/>
    </source>
</evidence>
<dbReference type="Gene3D" id="3.20.20.140">
    <property type="entry name" value="Metal-dependent hydrolases"/>
    <property type="match status" value="1"/>
</dbReference>
<dbReference type="GO" id="GO:0050270">
    <property type="term" value="F:S-adenosylhomocysteine deaminase activity"/>
    <property type="evidence" value="ECO:0007669"/>
    <property type="project" value="UniProtKB-EC"/>
</dbReference>
<dbReference type="SUPFAM" id="SSF51338">
    <property type="entry name" value="Composite domain of metallo-dependent hydrolases"/>
    <property type="match status" value="1"/>
</dbReference>